<dbReference type="Proteomes" id="UP001221898">
    <property type="component" value="Unassembled WGS sequence"/>
</dbReference>
<reference evidence="2" key="1">
    <citation type="journal article" date="2023" name="Science">
        <title>Genome structures resolve the early diversification of teleost fishes.</title>
        <authorList>
            <person name="Parey E."/>
            <person name="Louis A."/>
            <person name="Montfort J."/>
            <person name="Bouchez O."/>
            <person name="Roques C."/>
            <person name="Iampietro C."/>
            <person name="Lluch J."/>
            <person name="Castinel A."/>
            <person name="Donnadieu C."/>
            <person name="Desvignes T."/>
            <person name="Floi Bucao C."/>
            <person name="Jouanno E."/>
            <person name="Wen M."/>
            <person name="Mejri S."/>
            <person name="Dirks R."/>
            <person name="Jansen H."/>
            <person name="Henkel C."/>
            <person name="Chen W.J."/>
            <person name="Zahm M."/>
            <person name="Cabau C."/>
            <person name="Klopp C."/>
            <person name="Thompson A.W."/>
            <person name="Robinson-Rechavi M."/>
            <person name="Braasch I."/>
            <person name="Lecointre G."/>
            <person name="Bobe J."/>
            <person name="Postlethwait J.H."/>
            <person name="Berthelot C."/>
            <person name="Roest Crollius H."/>
            <person name="Guiguen Y."/>
        </authorList>
    </citation>
    <scope>NUCLEOTIDE SEQUENCE</scope>
    <source>
        <strain evidence="2">NC1722</strain>
    </source>
</reference>
<name>A0AAD7RWR9_9TELE</name>
<evidence type="ECO:0000313" key="3">
    <source>
        <dbReference type="Proteomes" id="UP001221898"/>
    </source>
</evidence>
<keyword evidence="3" id="KW-1185">Reference proteome</keyword>
<evidence type="ECO:0000256" key="1">
    <source>
        <dbReference type="SAM" id="MobiDB-lite"/>
    </source>
</evidence>
<dbReference type="AlphaFoldDB" id="A0AAD7RWR9"/>
<accession>A0AAD7RWR9</accession>
<sequence length="113" mass="12239">MQIRYRVTKRGWGVVRPPDCKPMPPICCPASELREERTVPSHPAGSWVLTASCFERAQHAWDSGGGIVLPSPPQTPQTPQAHRSFVQPLTGAGPKAQTEAYGQGLPGHVLPVH</sequence>
<feature type="region of interest" description="Disordered" evidence="1">
    <location>
        <begin position="87"/>
        <end position="113"/>
    </location>
</feature>
<organism evidence="2 3">
    <name type="scientific">Aldrovandia affinis</name>
    <dbReference type="NCBI Taxonomy" id="143900"/>
    <lineage>
        <taxon>Eukaryota</taxon>
        <taxon>Metazoa</taxon>
        <taxon>Chordata</taxon>
        <taxon>Craniata</taxon>
        <taxon>Vertebrata</taxon>
        <taxon>Euteleostomi</taxon>
        <taxon>Actinopterygii</taxon>
        <taxon>Neopterygii</taxon>
        <taxon>Teleostei</taxon>
        <taxon>Notacanthiformes</taxon>
        <taxon>Halosauridae</taxon>
        <taxon>Aldrovandia</taxon>
    </lineage>
</organism>
<proteinExistence type="predicted"/>
<evidence type="ECO:0000313" key="2">
    <source>
        <dbReference type="EMBL" id="KAJ8391793.1"/>
    </source>
</evidence>
<dbReference type="EMBL" id="JAINUG010000153">
    <property type="protein sequence ID" value="KAJ8391793.1"/>
    <property type="molecule type" value="Genomic_DNA"/>
</dbReference>
<comment type="caution">
    <text evidence="2">The sequence shown here is derived from an EMBL/GenBank/DDBJ whole genome shotgun (WGS) entry which is preliminary data.</text>
</comment>
<gene>
    <name evidence="2" type="ORF">AAFF_G00085650</name>
</gene>
<protein>
    <submittedName>
        <fullName evidence="2">Uncharacterized protein</fullName>
    </submittedName>
</protein>